<dbReference type="STRING" id="1223545.GS4_26_01360"/>
<accession>M0QM77</accession>
<dbReference type="eggNOG" id="COG0403">
    <property type="taxonomic scope" value="Bacteria"/>
</dbReference>
<keyword evidence="5 8" id="KW-0663">Pyridoxal phosphate</keyword>
<dbReference type="NCBIfam" id="NF003346">
    <property type="entry name" value="PRK04366.1"/>
    <property type="match status" value="1"/>
</dbReference>
<evidence type="ECO:0000256" key="5">
    <source>
        <dbReference type="ARBA" id="ARBA00022898"/>
    </source>
</evidence>
<comment type="subunit">
    <text evidence="4 8">The glycine cleavage system is composed of four proteins: P, T, L and H.</text>
</comment>
<dbReference type="GO" id="GO:0005960">
    <property type="term" value="C:glycine cleavage complex"/>
    <property type="evidence" value="ECO:0007669"/>
    <property type="project" value="TreeGrafter"/>
</dbReference>
<dbReference type="InterPro" id="IPR015422">
    <property type="entry name" value="PyrdxlP-dep_Trfase_small"/>
</dbReference>
<name>M0QM77_9ACTN</name>
<dbReference type="Gene3D" id="3.90.1150.10">
    <property type="entry name" value="Aspartate Aminotransferase, domain 1"/>
    <property type="match status" value="2"/>
</dbReference>
<comment type="similarity">
    <text evidence="3 8">Belongs to the GcvP family.</text>
</comment>
<dbReference type="InterPro" id="IPR015424">
    <property type="entry name" value="PyrdxlP-dep_Trfase"/>
</dbReference>
<dbReference type="GO" id="GO:0016594">
    <property type="term" value="F:glycine binding"/>
    <property type="evidence" value="ECO:0007669"/>
    <property type="project" value="TreeGrafter"/>
</dbReference>
<dbReference type="EMBL" id="BANX01000026">
    <property type="protein sequence ID" value="GAC69688.1"/>
    <property type="molecule type" value="Genomic_DNA"/>
</dbReference>
<evidence type="ECO:0000256" key="7">
    <source>
        <dbReference type="ARBA" id="ARBA00049026"/>
    </source>
</evidence>
<dbReference type="EC" id="1.4.4.2" evidence="8"/>
<dbReference type="GO" id="GO:0030170">
    <property type="term" value="F:pyridoxal phosphate binding"/>
    <property type="evidence" value="ECO:0007669"/>
    <property type="project" value="TreeGrafter"/>
</dbReference>
<gene>
    <name evidence="8 12" type="primary">gcvP</name>
    <name evidence="12" type="ORF">GS4_26_01360</name>
</gene>
<dbReference type="GO" id="GO:0004375">
    <property type="term" value="F:glycine dehydrogenase (decarboxylating) activity"/>
    <property type="evidence" value="ECO:0007669"/>
    <property type="project" value="UniProtKB-EC"/>
</dbReference>
<dbReference type="CDD" id="cd00613">
    <property type="entry name" value="GDC-P"/>
    <property type="match status" value="2"/>
</dbReference>
<evidence type="ECO:0000256" key="3">
    <source>
        <dbReference type="ARBA" id="ARBA00010756"/>
    </source>
</evidence>
<comment type="caution">
    <text evidence="12">The sequence shown here is derived from an EMBL/GenBank/DDBJ whole genome shotgun (WGS) entry which is preliminary data.</text>
</comment>
<dbReference type="NCBIfam" id="TIGR00461">
    <property type="entry name" value="gcvP"/>
    <property type="match status" value="1"/>
</dbReference>
<dbReference type="HAMAP" id="MF_00711">
    <property type="entry name" value="GcvP"/>
    <property type="match status" value="1"/>
</dbReference>
<evidence type="ECO:0000313" key="13">
    <source>
        <dbReference type="Proteomes" id="UP000011666"/>
    </source>
</evidence>
<feature type="domain" description="Glycine cleavage system P-protein N-terminal" evidence="10">
    <location>
        <begin position="626"/>
        <end position="737"/>
    </location>
</feature>
<keyword evidence="6 8" id="KW-0560">Oxidoreductase</keyword>
<evidence type="ECO:0000256" key="9">
    <source>
        <dbReference type="PIRSR" id="PIRSR603437-50"/>
    </source>
</evidence>
<comment type="catalytic activity">
    <reaction evidence="7 8">
        <text>N(6)-[(R)-lipoyl]-L-lysyl-[glycine-cleavage complex H protein] + glycine + H(+) = N(6)-[(R)-S(8)-aminomethyldihydrolipoyl]-L-lysyl-[glycine-cleavage complex H protein] + CO2</text>
        <dbReference type="Rhea" id="RHEA:24304"/>
        <dbReference type="Rhea" id="RHEA-COMP:10494"/>
        <dbReference type="Rhea" id="RHEA-COMP:10495"/>
        <dbReference type="ChEBI" id="CHEBI:15378"/>
        <dbReference type="ChEBI" id="CHEBI:16526"/>
        <dbReference type="ChEBI" id="CHEBI:57305"/>
        <dbReference type="ChEBI" id="CHEBI:83099"/>
        <dbReference type="ChEBI" id="CHEBI:83143"/>
        <dbReference type="EC" id="1.4.4.2"/>
    </reaction>
</comment>
<comment type="function">
    <text evidence="2 8">The glycine cleavage system catalyzes the degradation of glycine. The P protein binds the alpha-amino group of glycine through its pyridoxal phosphate cofactor; CO(2) is released and the remaining methylamine moiety is then transferred to the lipoamide cofactor of the H protein.</text>
</comment>
<dbReference type="PANTHER" id="PTHR11773">
    <property type="entry name" value="GLYCINE DEHYDROGENASE, DECARBOXYLATING"/>
    <property type="match status" value="1"/>
</dbReference>
<evidence type="ECO:0000256" key="2">
    <source>
        <dbReference type="ARBA" id="ARBA00003788"/>
    </source>
</evidence>
<sequence>MSSPAPSPSSPDAVTAAFVDRHVGPDADETARILSVLGVDSLDELARRVVPAAIADDPADNGLATLPAPLTEEQVTDRLSELASRNTVARSMIGLGYSGTHTPAVIRRNVIENPAWYTAYTPYQPEISQGRLEALLNFQTMVADLTGMEISGSSMLDEATAAAEAMTLMRRAQRSASARLIVDEDLFPQTRAVIETRARPLGIEVVGAALHPGLPGCGLPDDDFFGVILQVPGASGRILDAAPIIDAAHERGALVTVGLDLLAATLVTPPGEQGADVCFGSTQRFGVPMGFGGPHAGYLSVHSKHARQLPGRLVGVSKDADDNLAYRLALQTREQHIRREKATSNICTAQVLLAVVAAMYASYHGPQGLTAIARRVHDSAVTLADSLAAAGHQVEHGTFFDTVLVRTPGRSDAVVAYAKEENVNLRRVDDDRVAISCDETTTDADLAVVLRAFGAEGVVRKPFSQPIETRTSEFLTHPAFNRHRTETAMLRYLRSLSDKDIALDRSMIPLGSCTMKLNATAEMEPITWPGFADLHPFAPADDTRGIRELIGTLEDWLVSITGYDRVSLQPNAGSQGEYAGLLAIRRYHESRGDDRRDICLIPSSAHGTNAASAVMAGMRVVVVACRTNGDVDVDDLRAKIDEHRGTLAAIMVTYPSTHGVFEHDIRDICAAVHDAGGQVYLDGANLNALVGVARPGHFGGDVSHLNLHKTFCIPHGGGGPGVGPIGVREHLAEFLPGHPLAPELPGDITISAAPYGSASILPITYAYIAMMGADGLRRATLTAIASANYIARRLGDHYPVLYTGDDGLVAHECILDLRPLTKDTGVTVDDVAKRLADYGFHAPTMSFPVAGTLMVEPTESENLDEIDAFCDAMIAIRGEVDQVGDGVWPAEDNPLRGAPHTAESLVGEWDHPYSREVAVYPQGLPSAGARPKVWPAVRRIDGVFGDRNLVCSCPPIEAFSS</sequence>
<dbReference type="AlphaFoldDB" id="M0QM77"/>
<dbReference type="GO" id="GO:0005829">
    <property type="term" value="C:cytosol"/>
    <property type="evidence" value="ECO:0007669"/>
    <property type="project" value="TreeGrafter"/>
</dbReference>
<evidence type="ECO:0000259" key="11">
    <source>
        <dbReference type="Pfam" id="PF21478"/>
    </source>
</evidence>
<dbReference type="InterPro" id="IPR049316">
    <property type="entry name" value="GDC-P_C"/>
</dbReference>
<dbReference type="InterPro" id="IPR015421">
    <property type="entry name" value="PyrdxlP-dep_Trfase_major"/>
</dbReference>
<dbReference type="InterPro" id="IPR049315">
    <property type="entry name" value="GDC-P_N"/>
</dbReference>
<dbReference type="Proteomes" id="UP000011666">
    <property type="component" value="Unassembled WGS sequence"/>
</dbReference>
<dbReference type="OrthoDB" id="9801272at2"/>
<protein>
    <recommendedName>
        <fullName evidence="8">Glycine dehydrogenase (decarboxylating)</fullName>
        <ecNumber evidence="8">1.4.4.2</ecNumber>
    </recommendedName>
    <alternativeName>
        <fullName evidence="8">Glycine cleavage system P-protein</fullName>
    </alternativeName>
    <alternativeName>
        <fullName evidence="8">Glycine decarboxylase</fullName>
    </alternativeName>
    <alternativeName>
        <fullName evidence="8">Glycine dehydrogenase (aminomethyl-transferring)</fullName>
    </alternativeName>
</protein>
<proteinExistence type="inferred from homology"/>
<feature type="domain" description="Glycine cleavage system P-protein N-terminal" evidence="10">
    <location>
        <begin position="20"/>
        <end position="453"/>
    </location>
</feature>
<comment type="cofactor">
    <cofactor evidence="1 8 9">
        <name>pyridoxal 5'-phosphate</name>
        <dbReference type="ChEBI" id="CHEBI:597326"/>
    </cofactor>
</comment>
<evidence type="ECO:0000256" key="4">
    <source>
        <dbReference type="ARBA" id="ARBA00011690"/>
    </source>
</evidence>
<dbReference type="FunFam" id="3.40.640.10:FF:000007">
    <property type="entry name" value="glycine dehydrogenase (Decarboxylating), mitochondrial"/>
    <property type="match status" value="1"/>
</dbReference>
<evidence type="ECO:0000256" key="6">
    <source>
        <dbReference type="ARBA" id="ARBA00023002"/>
    </source>
</evidence>
<feature type="modified residue" description="N6-(pyridoxal phosphate)lysine" evidence="8 9">
    <location>
        <position position="709"/>
    </location>
</feature>
<dbReference type="RefSeq" id="WP_007623010.1">
    <property type="nucleotide sequence ID" value="NZ_BANX01000026.1"/>
</dbReference>
<dbReference type="PANTHER" id="PTHR11773:SF1">
    <property type="entry name" value="GLYCINE DEHYDROGENASE (DECARBOXYLATING), MITOCHONDRIAL"/>
    <property type="match status" value="1"/>
</dbReference>
<feature type="domain" description="Glycine dehydrogenase C-terminal" evidence="11">
    <location>
        <begin position="779"/>
        <end position="900"/>
    </location>
</feature>
<reference evidence="12 13" key="1">
    <citation type="submission" date="2013-01" db="EMBL/GenBank/DDBJ databases">
        <title>Whole genome shotgun sequence of Gordonia soli NBRC 108243.</title>
        <authorList>
            <person name="Isaki-Nakamura S."/>
            <person name="Hosoyama A."/>
            <person name="Tsuchikane K."/>
            <person name="Ando Y."/>
            <person name="Baba S."/>
            <person name="Ohji S."/>
            <person name="Hamada M."/>
            <person name="Tamura T."/>
            <person name="Yamazoe A."/>
            <person name="Yamazaki S."/>
            <person name="Fujita N."/>
        </authorList>
    </citation>
    <scope>NUCLEOTIDE SEQUENCE [LARGE SCALE GENOMIC DNA]</scope>
    <source>
        <strain evidence="12 13">NBRC 108243</strain>
    </source>
</reference>
<dbReference type="Pfam" id="PF21478">
    <property type="entry name" value="GcvP2_C"/>
    <property type="match status" value="1"/>
</dbReference>
<evidence type="ECO:0000256" key="8">
    <source>
        <dbReference type="HAMAP-Rule" id="MF_00711"/>
    </source>
</evidence>
<evidence type="ECO:0000256" key="1">
    <source>
        <dbReference type="ARBA" id="ARBA00001933"/>
    </source>
</evidence>
<dbReference type="SUPFAM" id="SSF53383">
    <property type="entry name" value="PLP-dependent transferases"/>
    <property type="match status" value="2"/>
</dbReference>
<dbReference type="FunFam" id="3.40.640.10:FF:000005">
    <property type="entry name" value="Glycine dehydrogenase (decarboxylating), mitochondrial"/>
    <property type="match status" value="1"/>
</dbReference>
<dbReference type="Pfam" id="PF02347">
    <property type="entry name" value="GDC-P"/>
    <property type="match status" value="2"/>
</dbReference>
<keyword evidence="13" id="KW-1185">Reference proteome</keyword>
<dbReference type="GO" id="GO:0019464">
    <property type="term" value="P:glycine decarboxylation via glycine cleavage system"/>
    <property type="evidence" value="ECO:0007669"/>
    <property type="project" value="UniProtKB-UniRule"/>
</dbReference>
<organism evidence="12 13">
    <name type="scientific">Gordonia soli NBRC 108243</name>
    <dbReference type="NCBI Taxonomy" id="1223545"/>
    <lineage>
        <taxon>Bacteria</taxon>
        <taxon>Bacillati</taxon>
        <taxon>Actinomycetota</taxon>
        <taxon>Actinomycetes</taxon>
        <taxon>Mycobacteriales</taxon>
        <taxon>Gordoniaceae</taxon>
        <taxon>Gordonia</taxon>
    </lineage>
</organism>
<dbReference type="eggNOG" id="COG1003">
    <property type="taxonomic scope" value="Bacteria"/>
</dbReference>
<dbReference type="InterPro" id="IPR020581">
    <property type="entry name" value="GDC_P"/>
</dbReference>
<dbReference type="InterPro" id="IPR003437">
    <property type="entry name" value="GcvP"/>
</dbReference>
<dbReference type="Gene3D" id="3.40.640.10">
    <property type="entry name" value="Type I PLP-dependent aspartate aminotransferase-like (Major domain)"/>
    <property type="match status" value="2"/>
</dbReference>
<evidence type="ECO:0000313" key="12">
    <source>
        <dbReference type="EMBL" id="GAC69688.1"/>
    </source>
</evidence>
<evidence type="ECO:0000259" key="10">
    <source>
        <dbReference type="Pfam" id="PF02347"/>
    </source>
</evidence>